<feature type="compositionally biased region" description="Polar residues" evidence="5">
    <location>
        <begin position="7"/>
        <end position="20"/>
    </location>
</feature>
<sequence length="238" mass="24471">MPGHTAISGTTQARPSRTGSCATLGKRHNYTRGERIADGALHILGVSAGIFACVTLFLANTDPSALGLAAIGLYSAGLLTMLGCSTLYNLAPEGIAKTIFRRLDHAAIFAMIAGTYTPIGILGIGGVWGWCLVAAVWVGALAGSTLKLAAPGRFEGAAIAAYLLLGWAGLVAIGPLTANLSARAIMLIALGGAFYSMGVLLHLATKLRYHNVLWHAFVLAGAGSHFAVVYGLVARTAP</sequence>
<keyword evidence="8" id="KW-1185">Reference proteome</keyword>
<evidence type="ECO:0000256" key="1">
    <source>
        <dbReference type="ARBA" id="ARBA00004141"/>
    </source>
</evidence>
<evidence type="ECO:0000256" key="2">
    <source>
        <dbReference type="ARBA" id="ARBA00022692"/>
    </source>
</evidence>
<comment type="caution">
    <text evidence="7">The sequence shown here is derived from an EMBL/GenBank/DDBJ whole genome shotgun (WGS) entry which is preliminary data.</text>
</comment>
<name>A0ABS7A3V3_9PROT</name>
<feature type="transmembrane region" description="Helical" evidence="6">
    <location>
        <begin position="36"/>
        <end position="59"/>
    </location>
</feature>
<feature type="region of interest" description="Disordered" evidence="5">
    <location>
        <begin position="1"/>
        <end position="20"/>
    </location>
</feature>
<accession>A0ABS7A3V3</accession>
<proteinExistence type="predicted"/>
<comment type="subcellular location">
    <subcellularLocation>
        <location evidence="1">Membrane</location>
        <topology evidence="1">Multi-pass membrane protein</topology>
    </subcellularLocation>
</comment>
<feature type="transmembrane region" description="Helical" evidence="6">
    <location>
        <begin position="158"/>
        <end position="178"/>
    </location>
</feature>
<feature type="transmembrane region" description="Helical" evidence="6">
    <location>
        <begin position="212"/>
        <end position="233"/>
    </location>
</feature>
<dbReference type="EMBL" id="JAHYBZ010000001">
    <property type="protein sequence ID" value="MBW6396848.1"/>
    <property type="molecule type" value="Genomic_DNA"/>
</dbReference>
<keyword evidence="3 6" id="KW-1133">Transmembrane helix</keyword>
<evidence type="ECO:0000313" key="7">
    <source>
        <dbReference type="EMBL" id="MBW6396848.1"/>
    </source>
</evidence>
<dbReference type="Proteomes" id="UP001196565">
    <property type="component" value="Unassembled WGS sequence"/>
</dbReference>
<feature type="transmembrane region" description="Helical" evidence="6">
    <location>
        <begin position="65"/>
        <end position="91"/>
    </location>
</feature>
<evidence type="ECO:0000256" key="4">
    <source>
        <dbReference type="ARBA" id="ARBA00023136"/>
    </source>
</evidence>
<evidence type="ECO:0000256" key="6">
    <source>
        <dbReference type="SAM" id="Phobius"/>
    </source>
</evidence>
<feature type="transmembrane region" description="Helical" evidence="6">
    <location>
        <begin position="127"/>
        <end position="146"/>
    </location>
</feature>
<evidence type="ECO:0000313" key="8">
    <source>
        <dbReference type="Proteomes" id="UP001196565"/>
    </source>
</evidence>
<evidence type="ECO:0000256" key="3">
    <source>
        <dbReference type="ARBA" id="ARBA00022989"/>
    </source>
</evidence>
<feature type="transmembrane region" description="Helical" evidence="6">
    <location>
        <begin position="184"/>
        <end position="205"/>
    </location>
</feature>
<protein>
    <submittedName>
        <fullName evidence="7">Hemolysin III family protein</fullName>
    </submittedName>
</protein>
<keyword evidence="2 6" id="KW-0812">Transmembrane</keyword>
<organism evidence="7 8">
    <name type="scientific">Roseomonas alba</name>
    <dbReference type="NCBI Taxonomy" id="2846776"/>
    <lineage>
        <taxon>Bacteria</taxon>
        <taxon>Pseudomonadati</taxon>
        <taxon>Pseudomonadota</taxon>
        <taxon>Alphaproteobacteria</taxon>
        <taxon>Acetobacterales</taxon>
        <taxon>Roseomonadaceae</taxon>
        <taxon>Roseomonas</taxon>
    </lineage>
</organism>
<dbReference type="PANTHER" id="PTHR20855:SF3">
    <property type="entry name" value="LD03007P"/>
    <property type="match status" value="1"/>
</dbReference>
<dbReference type="InterPro" id="IPR004254">
    <property type="entry name" value="AdipoR/HlyIII-related"/>
</dbReference>
<dbReference type="Pfam" id="PF03006">
    <property type="entry name" value="HlyIII"/>
    <property type="match status" value="1"/>
</dbReference>
<gene>
    <name evidence="7" type="ORF">KPL78_03265</name>
</gene>
<keyword evidence="4 6" id="KW-0472">Membrane</keyword>
<evidence type="ECO:0000256" key="5">
    <source>
        <dbReference type="SAM" id="MobiDB-lite"/>
    </source>
</evidence>
<dbReference type="PANTHER" id="PTHR20855">
    <property type="entry name" value="ADIPOR/PROGESTIN RECEPTOR-RELATED"/>
    <property type="match status" value="1"/>
</dbReference>
<reference evidence="7 8" key="1">
    <citation type="submission" date="2021-07" db="EMBL/GenBank/DDBJ databases">
        <authorList>
            <person name="So Y."/>
        </authorList>
    </citation>
    <scope>NUCLEOTIDE SEQUENCE [LARGE SCALE GENOMIC DNA]</scope>
    <source>
        <strain evidence="7 8">HJA6</strain>
    </source>
</reference>